<reference evidence="4" key="3">
    <citation type="submission" date="2015-02" db="UniProtKB">
        <authorList>
            <consortium name="EnsemblProtists"/>
        </authorList>
    </citation>
    <scope>IDENTIFICATION</scope>
    <source>
        <strain evidence="4">DAOM BR144</strain>
    </source>
</reference>
<reference evidence="5" key="1">
    <citation type="journal article" date="2010" name="Genome Biol.">
        <title>Genome sequence of the necrotrophic plant pathogen Pythium ultimum reveals original pathogenicity mechanisms and effector repertoire.</title>
        <authorList>
            <person name="Levesque C.A."/>
            <person name="Brouwer H."/>
            <person name="Cano L."/>
            <person name="Hamilton J.P."/>
            <person name="Holt C."/>
            <person name="Huitema E."/>
            <person name="Raffaele S."/>
            <person name="Robideau G.P."/>
            <person name="Thines M."/>
            <person name="Win J."/>
            <person name="Zerillo M.M."/>
            <person name="Beakes G.W."/>
            <person name="Boore J.L."/>
            <person name="Busam D."/>
            <person name="Dumas B."/>
            <person name="Ferriera S."/>
            <person name="Fuerstenberg S.I."/>
            <person name="Gachon C.M."/>
            <person name="Gaulin E."/>
            <person name="Govers F."/>
            <person name="Grenville-Briggs L."/>
            <person name="Horner N."/>
            <person name="Hostetler J."/>
            <person name="Jiang R.H."/>
            <person name="Johnson J."/>
            <person name="Krajaejun T."/>
            <person name="Lin H."/>
            <person name="Meijer H.J."/>
            <person name="Moore B."/>
            <person name="Morris P."/>
            <person name="Phuntmart V."/>
            <person name="Puiu D."/>
            <person name="Shetty J."/>
            <person name="Stajich J.E."/>
            <person name="Tripathy S."/>
            <person name="Wawra S."/>
            <person name="van West P."/>
            <person name="Whitty B.R."/>
            <person name="Coutinho P.M."/>
            <person name="Henrissat B."/>
            <person name="Martin F."/>
            <person name="Thomas P.D."/>
            <person name="Tyler B.M."/>
            <person name="De Vries R.P."/>
            <person name="Kamoun S."/>
            <person name="Yandell M."/>
            <person name="Tisserat N."/>
            <person name="Buell C.R."/>
        </authorList>
    </citation>
    <scope>NUCLEOTIDE SEQUENCE</scope>
    <source>
        <strain evidence="5">DAOM:BR144</strain>
    </source>
</reference>
<dbReference type="HOGENOM" id="CLU_019692_0_0_1"/>
<dbReference type="Pfam" id="PF00149">
    <property type="entry name" value="Metallophos"/>
    <property type="match status" value="1"/>
</dbReference>
<dbReference type="InterPro" id="IPR004843">
    <property type="entry name" value="Calcineurin-like_PHP"/>
</dbReference>
<dbReference type="EMBL" id="GL376635">
    <property type="status" value="NOT_ANNOTATED_CDS"/>
    <property type="molecule type" value="Genomic_DNA"/>
</dbReference>
<dbReference type="AlphaFoldDB" id="K3WPG7"/>
<feature type="signal peptide" evidence="2">
    <location>
        <begin position="1"/>
        <end position="15"/>
    </location>
</feature>
<dbReference type="GO" id="GO:0005737">
    <property type="term" value="C:cytoplasm"/>
    <property type="evidence" value="ECO:0007669"/>
    <property type="project" value="TreeGrafter"/>
</dbReference>
<dbReference type="GO" id="GO:0016788">
    <property type="term" value="F:hydrolase activity, acting on ester bonds"/>
    <property type="evidence" value="ECO:0007669"/>
    <property type="project" value="TreeGrafter"/>
</dbReference>
<sequence length="430" mass="46286">MTRSTVLLGFTSALALLASRQAPLAQSAAKPALIAKSSSDGAALSYKILQLADLHFTGDPTFPCLNAPTTLAPEDTPCSEALTTKFMDALLDAETPDFVVFSGDNVQTLNVTNHQSAVDAFTQGVEARGIPYAVILGNHDDENGFPREEVMELVLQKNHTYAQRGPTTIDGVGNYLLTVEAPVNGAWGNAGAPVLQMYFLDSGGYPNATRYPNVTSKYDWIKDNQVEYYRTLSVAAQQNASRASPDPAIMFFHIPLQEYDYTAAEASTTNGEKNENVSSSAIESSLFSALVDRDEVKVTFAGHDHINEYCHKRQGIQLCYGGGTGFGIAYSAANFSRRARVIEWSLNAQNERTITSYKRLFAQMDEKHEEETLFTQIPGGAGSSEDTVTTGPSGNSTSTTSGAPFGVKMDLATVLLVLLAIAFGAVSQLE</sequence>
<dbReference type="InterPro" id="IPR029052">
    <property type="entry name" value="Metallo-depent_PP-like"/>
</dbReference>
<proteinExistence type="predicted"/>
<evidence type="ECO:0000313" key="5">
    <source>
        <dbReference type="Proteomes" id="UP000019132"/>
    </source>
</evidence>
<feature type="domain" description="Calcineurin-like phosphoesterase" evidence="3">
    <location>
        <begin position="47"/>
        <end position="306"/>
    </location>
</feature>
<protein>
    <recommendedName>
        <fullName evidence="3">Calcineurin-like phosphoesterase domain-containing protein</fullName>
    </recommendedName>
</protein>
<organism evidence="4 5">
    <name type="scientific">Globisporangium ultimum (strain ATCC 200006 / CBS 805.95 / DAOM BR144)</name>
    <name type="common">Pythium ultimum</name>
    <dbReference type="NCBI Taxonomy" id="431595"/>
    <lineage>
        <taxon>Eukaryota</taxon>
        <taxon>Sar</taxon>
        <taxon>Stramenopiles</taxon>
        <taxon>Oomycota</taxon>
        <taxon>Peronosporomycetes</taxon>
        <taxon>Pythiales</taxon>
        <taxon>Pythiaceae</taxon>
        <taxon>Globisporangium</taxon>
    </lineage>
</organism>
<dbReference type="OMA" id="KGIWFCY"/>
<dbReference type="PANTHER" id="PTHR32440">
    <property type="entry name" value="PHOSPHATASE DCR2-RELATED-RELATED"/>
    <property type="match status" value="1"/>
</dbReference>
<feature type="compositionally biased region" description="Low complexity" evidence="1">
    <location>
        <begin position="387"/>
        <end position="402"/>
    </location>
</feature>
<keyword evidence="5" id="KW-1185">Reference proteome</keyword>
<evidence type="ECO:0000256" key="2">
    <source>
        <dbReference type="SAM" id="SignalP"/>
    </source>
</evidence>
<keyword evidence="2" id="KW-0732">Signal</keyword>
<dbReference type="PANTHER" id="PTHR32440:SF0">
    <property type="entry name" value="PHOSPHATASE DCR2-RELATED"/>
    <property type="match status" value="1"/>
</dbReference>
<accession>K3WPG7</accession>
<evidence type="ECO:0000256" key="1">
    <source>
        <dbReference type="SAM" id="MobiDB-lite"/>
    </source>
</evidence>
<dbReference type="STRING" id="431595.K3WPG7"/>
<reference evidence="5" key="2">
    <citation type="submission" date="2010-04" db="EMBL/GenBank/DDBJ databases">
        <authorList>
            <person name="Buell R."/>
            <person name="Hamilton J."/>
            <person name="Hostetler J."/>
        </authorList>
    </citation>
    <scope>NUCLEOTIDE SEQUENCE [LARGE SCALE GENOMIC DNA]</scope>
    <source>
        <strain evidence="5">DAOM:BR144</strain>
    </source>
</reference>
<feature type="region of interest" description="Disordered" evidence="1">
    <location>
        <begin position="374"/>
        <end position="402"/>
    </location>
</feature>
<dbReference type="VEuPathDB" id="FungiDB:PYU1_G006845"/>
<dbReference type="SUPFAM" id="SSF56300">
    <property type="entry name" value="Metallo-dependent phosphatases"/>
    <property type="match status" value="1"/>
</dbReference>
<dbReference type="EnsemblProtists" id="PYU1_T006859">
    <property type="protein sequence ID" value="PYU1_T006859"/>
    <property type="gene ID" value="PYU1_G006845"/>
</dbReference>
<evidence type="ECO:0000259" key="3">
    <source>
        <dbReference type="Pfam" id="PF00149"/>
    </source>
</evidence>
<dbReference type="Gene3D" id="3.60.21.10">
    <property type="match status" value="1"/>
</dbReference>
<dbReference type="InParanoid" id="K3WPG7"/>
<dbReference type="eggNOG" id="KOG1432">
    <property type="taxonomic scope" value="Eukaryota"/>
</dbReference>
<dbReference type="CDD" id="cd07383">
    <property type="entry name" value="MPP_Dcr2"/>
    <property type="match status" value="1"/>
</dbReference>
<name>K3WPG7_GLOUD</name>
<dbReference type="Proteomes" id="UP000019132">
    <property type="component" value="Unassembled WGS sequence"/>
</dbReference>
<evidence type="ECO:0000313" key="4">
    <source>
        <dbReference type="EnsemblProtists" id="PYU1_T006859"/>
    </source>
</evidence>
<feature type="chain" id="PRO_5013084905" description="Calcineurin-like phosphoesterase domain-containing protein" evidence="2">
    <location>
        <begin position="16"/>
        <end position="430"/>
    </location>
</feature>